<dbReference type="GO" id="GO:0006355">
    <property type="term" value="P:regulation of DNA-templated transcription"/>
    <property type="evidence" value="ECO:0007669"/>
    <property type="project" value="InterPro"/>
</dbReference>
<organism evidence="2 3">
    <name type="scientific">Zestosphaera tikiterensis</name>
    <dbReference type="NCBI Taxonomy" id="1973259"/>
    <lineage>
        <taxon>Archaea</taxon>
        <taxon>Thermoproteota</taxon>
        <taxon>Thermoprotei</taxon>
        <taxon>Desulfurococcales</taxon>
        <taxon>Desulfurococcaceae</taxon>
        <taxon>Zestosphaera</taxon>
    </lineage>
</organism>
<dbReference type="Pfam" id="PF01402">
    <property type="entry name" value="RHH_1"/>
    <property type="match status" value="1"/>
</dbReference>
<accession>A0A2R7Y7U7</accession>
<feature type="domain" description="Ribbon-helix-helix protein CopG" evidence="1">
    <location>
        <begin position="13"/>
        <end position="50"/>
    </location>
</feature>
<evidence type="ECO:0000259" key="1">
    <source>
        <dbReference type="Pfam" id="PF01402"/>
    </source>
</evidence>
<name>A0A2R7Y7U7_9CREN</name>
<reference evidence="2 3" key="1">
    <citation type="journal article" date="2018" name="Syst. Appl. Microbiol.">
        <title>A new symbiotic nanoarchaeote (Candidatus Nanoclepta minutus) and its host (Zestosphaera tikiterensis gen. nov., sp. nov.) from a New Zealand hot spring.</title>
        <authorList>
            <person name="St John E."/>
            <person name="Liu Y."/>
            <person name="Podar M."/>
            <person name="Stott M.B."/>
            <person name="Meneghin J."/>
            <person name="Chen Z."/>
            <person name="Lagutin K."/>
            <person name="Mitchell K."/>
            <person name="Reysenbach A.L."/>
        </authorList>
    </citation>
    <scope>NUCLEOTIDE SEQUENCE [LARGE SCALE GENOMIC DNA]</scope>
    <source>
        <strain evidence="2">NZ3</strain>
    </source>
</reference>
<evidence type="ECO:0000313" key="2">
    <source>
        <dbReference type="EMBL" id="PUA33610.1"/>
    </source>
</evidence>
<dbReference type="Proteomes" id="UP000244093">
    <property type="component" value="Unassembled WGS sequence"/>
</dbReference>
<dbReference type="InterPro" id="IPR002145">
    <property type="entry name" value="CopG"/>
</dbReference>
<evidence type="ECO:0000313" key="3">
    <source>
        <dbReference type="Proteomes" id="UP000244093"/>
    </source>
</evidence>
<dbReference type="SUPFAM" id="SSF47598">
    <property type="entry name" value="Ribbon-helix-helix"/>
    <property type="match status" value="1"/>
</dbReference>
<comment type="caution">
    <text evidence="2">The sequence shown here is derived from an EMBL/GenBank/DDBJ whole genome shotgun (WGS) entry which is preliminary data.</text>
</comment>
<protein>
    <recommendedName>
        <fullName evidence="1">Ribbon-helix-helix protein CopG domain-containing protein</fullName>
    </recommendedName>
</protein>
<sequence>MLVMELDVGKSRTLTLRIPRSLDSLIEKACKDLNYVNKSDFIRDAISEYIGVLTNELKSRNEFKMPKNSFGVRVRKANVVLVY</sequence>
<dbReference type="CDD" id="cd22231">
    <property type="entry name" value="RHH_NikR_HicB-like"/>
    <property type="match status" value="1"/>
</dbReference>
<dbReference type="InterPro" id="IPR010985">
    <property type="entry name" value="Ribbon_hlx_hlx"/>
</dbReference>
<dbReference type="EMBL" id="NBVN01000002">
    <property type="protein sequence ID" value="PUA33610.1"/>
    <property type="molecule type" value="Genomic_DNA"/>
</dbReference>
<dbReference type="AlphaFoldDB" id="A0A2R7Y7U7"/>
<proteinExistence type="predicted"/>
<gene>
    <name evidence="2" type="ORF">B7O98_04125</name>
</gene>